<dbReference type="InterPro" id="IPR014710">
    <property type="entry name" value="RmlC-like_jellyroll"/>
</dbReference>
<dbReference type="InterPro" id="IPR012807">
    <property type="entry name" value="Anti-sigma_ChrR"/>
</dbReference>
<feature type="domain" description="Putative zinc-finger" evidence="2">
    <location>
        <begin position="12"/>
        <end position="38"/>
    </location>
</feature>
<comment type="caution">
    <text evidence="3">The sequence shown here is derived from an EMBL/GenBank/DDBJ whole genome shotgun (WGS) entry which is preliminary data.</text>
</comment>
<protein>
    <submittedName>
        <fullName evidence="3">Transcriptional regulator</fullName>
    </submittedName>
</protein>
<evidence type="ECO:0000259" key="2">
    <source>
        <dbReference type="Pfam" id="PF13490"/>
    </source>
</evidence>
<dbReference type="Gene3D" id="2.60.120.10">
    <property type="entry name" value="Jelly Rolls"/>
    <property type="match status" value="1"/>
</dbReference>
<dbReference type="NCBIfam" id="TIGR02451">
    <property type="entry name" value="anti_sig_ChrR"/>
    <property type="match status" value="1"/>
</dbReference>
<dbReference type="EMBL" id="SACL01000008">
    <property type="protein sequence ID" value="RVT92006.1"/>
    <property type="molecule type" value="Genomic_DNA"/>
</dbReference>
<evidence type="ECO:0000313" key="4">
    <source>
        <dbReference type="Proteomes" id="UP000282957"/>
    </source>
</evidence>
<dbReference type="InterPro" id="IPR025979">
    <property type="entry name" value="ChrR-like_cupin_dom"/>
</dbReference>
<keyword evidence="4" id="KW-1185">Reference proteome</keyword>
<dbReference type="Proteomes" id="UP000282957">
    <property type="component" value="Unassembled WGS sequence"/>
</dbReference>
<gene>
    <name evidence="3" type="ORF">EOD42_19920</name>
</gene>
<organism evidence="3 4">
    <name type="scientific">Rhodovarius crocodyli</name>
    <dbReference type="NCBI Taxonomy" id="1979269"/>
    <lineage>
        <taxon>Bacteria</taxon>
        <taxon>Pseudomonadati</taxon>
        <taxon>Pseudomonadota</taxon>
        <taxon>Alphaproteobacteria</taxon>
        <taxon>Acetobacterales</taxon>
        <taxon>Roseomonadaceae</taxon>
        <taxon>Rhodovarius</taxon>
    </lineage>
</organism>
<dbReference type="CDD" id="cd20301">
    <property type="entry name" value="cupin_ChrR"/>
    <property type="match status" value="1"/>
</dbReference>
<dbReference type="SUPFAM" id="SSF51182">
    <property type="entry name" value="RmlC-like cupins"/>
    <property type="match status" value="1"/>
</dbReference>
<reference evidence="3 4" key="1">
    <citation type="submission" date="2019-01" db="EMBL/GenBank/DDBJ databases">
        <authorList>
            <person name="Chen W.-M."/>
        </authorList>
    </citation>
    <scope>NUCLEOTIDE SEQUENCE [LARGE SCALE GENOMIC DNA]</scope>
    <source>
        <strain evidence="3 4">CCP-6</strain>
    </source>
</reference>
<dbReference type="Pfam" id="PF12973">
    <property type="entry name" value="Cupin_7"/>
    <property type="match status" value="1"/>
</dbReference>
<dbReference type="RefSeq" id="WP_127789336.1">
    <property type="nucleotide sequence ID" value="NZ_SACL01000008.1"/>
</dbReference>
<dbReference type="AlphaFoldDB" id="A0A437M343"/>
<dbReference type="Pfam" id="PF13490">
    <property type="entry name" value="zf-HC2"/>
    <property type="match status" value="1"/>
</dbReference>
<dbReference type="OrthoDB" id="2988517at2"/>
<dbReference type="InterPro" id="IPR027383">
    <property type="entry name" value="Znf_put"/>
</dbReference>
<sequence>MTGNHPSDATLLAYAAGSLPLAHAMVVRTHLALCPDCREAARLGVSLGGALLEDAPPADLAGDALERTLARLDEQEPLAPAQRVPSTIEELATGRWIWLGPGIRLMPLIRRGADGARLDLIRVKPGACLPGHGHTGMELACVLKGAFQDETGEYRAGDFAEGDEALDHCPVALPVDGECVCLISTSGRLRAHSWLARLIQPIFDV</sequence>
<proteinExistence type="predicted"/>
<dbReference type="Gene3D" id="1.10.10.1320">
    <property type="entry name" value="Anti-sigma factor, zinc-finger domain"/>
    <property type="match status" value="1"/>
</dbReference>
<dbReference type="InterPro" id="IPR041916">
    <property type="entry name" value="Anti_sigma_zinc_sf"/>
</dbReference>
<evidence type="ECO:0000313" key="3">
    <source>
        <dbReference type="EMBL" id="RVT92006.1"/>
    </source>
</evidence>
<dbReference type="InterPro" id="IPR011051">
    <property type="entry name" value="RmlC_Cupin_sf"/>
</dbReference>
<accession>A0A437M343</accession>
<evidence type="ECO:0000259" key="1">
    <source>
        <dbReference type="Pfam" id="PF12973"/>
    </source>
</evidence>
<name>A0A437M343_9PROT</name>
<feature type="domain" description="ChrR-like cupin" evidence="1">
    <location>
        <begin position="92"/>
        <end position="181"/>
    </location>
</feature>